<keyword evidence="1" id="KW-0560">Oxidoreductase</keyword>
<name>A0A7Y3RJ15_9PROT</name>
<dbReference type="PANTHER" id="PTHR14239">
    <property type="entry name" value="DUDULIN-RELATED"/>
    <property type="match status" value="1"/>
</dbReference>
<evidence type="ECO:0000313" key="3">
    <source>
        <dbReference type="EMBL" id="NNU14974.1"/>
    </source>
</evidence>
<organism evidence="3 4">
    <name type="scientific">Parvularcula mediterranea</name>
    <dbReference type="NCBI Taxonomy" id="2732508"/>
    <lineage>
        <taxon>Bacteria</taxon>
        <taxon>Pseudomonadati</taxon>
        <taxon>Pseudomonadota</taxon>
        <taxon>Alphaproteobacteria</taxon>
        <taxon>Parvularculales</taxon>
        <taxon>Parvularculaceae</taxon>
        <taxon>Parvularcula</taxon>
    </lineage>
</organism>
<dbReference type="AlphaFoldDB" id="A0A7Y3RJ15"/>
<dbReference type="InterPro" id="IPR028939">
    <property type="entry name" value="P5C_Rdtase_cat_N"/>
</dbReference>
<dbReference type="Gene3D" id="3.40.50.720">
    <property type="entry name" value="NAD(P)-binding Rossmann-like Domain"/>
    <property type="match status" value="1"/>
</dbReference>
<dbReference type="InterPro" id="IPR036291">
    <property type="entry name" value="NAD(P)-bd_dom_sf"/>
</dbReference>
<protein>
    <submittedName>
        <fullName evidence="3">NAD(P)-binding domain-containing protein</fullName>
    </submittedName>
</protein>
<dbReference type="Pfam" id="PF03807">
    <property type="entry name" value="F420_oxidored"/>
    <property type="match status" value="1"/>
</dbReference>
<accession>A0A7Y3RJ15</accession>
<dbReference type="RefSeq" id="WP_173196067.1">
    <property type="nucleotide sequence ID" value="NZ_JABFCX010000002.1"/>
</dbReference>
<evidence type="ECO:0000256" key="1">
    <source>
        <dbReference type="ARBA" id="ARBA00023002"/>
    </source>
</evidence>
<dbReference type="EMBL" id="JABFCX010000002">
    <property type="protein sequence ID" value="NNU14974.1"/>
    <property type="molecule type" value="Genomic_DNA"/>
</dbReference>
<sequence length="205" mass="22357">MRIAIIGAGRVGRALGNVWHKAGHEIVWNLRDPDDPKHQDLPGEKLKTVGRGLTKSDLTVLAVPWEAVEDACREVGEDFGGVLVDCTNPINAEFTGLDTKGAHSGAHYIKTLLPRARVVKAFNQTGAGNMADAYYEAGRPVSFVASNDEAASSVVRQLSEDLGFDTIVVRGLEHARELEEMAWLWISLAMKQGHGPDFAFALLRR</sequence>
<dbReference type="SUPFAM" id="SSF51735">
    <property type="entry name" value="NAD(P)-binding Rossmann-fold domains"/>
    <property type="match status" value="1"/>
</dbReference>
<dbReference type="Proteomes" id="UP000536835">
    <property type="component" value="Unassembled WGS sequence"/>
</dbReference>
<gene>
    <name evidence="3" type="ORF">HK107_01380</name>
</gene>
<dbReference type="InterPro" id="IPR051267">
    <property type="entry name" value="STEAP_metalloreductase"/>
</dbReference>
<dbReference type="GO" id="GO:0016491">
    <property type="term" value="F:oxidoreductase activity"/>
    <property type="evidence" value="ECO:0007669"/>
    <property type="project" value="UniProtKB-KW"/>
</dbReference>
<evidence type="ECO:0000259" key="2">
    <source>
        <dbReference type="Pfam" id="PF03807"/>
    </source>
</evidence>
<reference evidence="3 4" key="1">
    <citation type="submission" date="2020-05" db="EMBL/GenBank/DDBJ databases">
        <title>Parvularcula mediterraneae sp. nov., isolated from polypropylene straw from shallow seawater of the seashore of Laganas in Zakynthos island, Greece.</title>
        <authorList>
            <person name="Szabo I."/>
            <person name="Al-Omari J."/>
            <person name="Rado J."/>
            <person name="Szerdahelyi G.S."/>
        </authorList>
    </citation>
    <scope>NUCLEOTIDE SEQUENCE [LARGE SCALE GENOMIC DNA]</scope>
    <source>
        <strain evidence="3 4">ZS-1/3</strain>
    </source>
</reference>
<comment type="caution">
    <text evidence="3">The sequence shown here is derived from an EMBL/GenBank/DDBJ whole genome shotgun (WGS) entry which is preliminary data.</text>
</comment>
<proteinExistence type="predicted"/>
<keyword evidence="4" id="KW-1185">Reference proteome</keyword>
<evidence type="ECO:0000313" key="4">
    <source>
        <dbReference type="Proteomes" id="UP000536835"/>
    </source>
</evidence>
<feature type="domain" description="Pyrroline-5-carboxylate reductase catalytic N-terminal" evidence="2">
    <location>
        <begin position="2"/>
        <end position="89"/>
    </location>
</feature>